<accession>Q6L745</accession>
<proteinExistence type="predicted"/>
<dbReference type="AlphaFoldDB" id="Q6L745"/>
<protein>
    <submittedName>
        <fullName evidence="1">Uncharacterized protein</fullName>
    </submittedName>
</protein>
<name>Q6L745_STRKN</name>
<sequence length="70" mass="7653">MLRGARGMRSIHSVCWGPRPSSSAGGDRFWIFRASFTMTSNASKVEGERPSARSARLRIRLSLRAVASAS</sequence>
<organism evidence="1">
    <name type="scientific">Streptomyces kanamyceticus</name>
    <dbReference type="NCBI Taxonomy" id="1967"/>
    <lineage>
        <taxon>Bacteria</taxon>
        <taxon>Bacillati</taxon>
        <taxon>Actinomycetota</taxon>
        <taxon>Actinomycetes</taxon>
        <taxon>Kitasatosporales</taxon>
        <taxon>Streptomycetaceae</taxon>
        <taxon>Streptomyces</taxon>
    </lineage>
</organism>
<reference evidence="1" key="1">
    <citation type="journal article" date="2004" name="J. Antibiot.">
        <title>The kanamycin biosynthetic gene cluster from Streptomyces kanamyceticus.</title>
        <authorList>
            <person name="Yanai K."/>
            <person name="Murakami T."/>
        </authorList>
    </citation>
    <scope>NUCLEOTIDE SEQUENCE</scope>
</reference>
<dbReference type="EMBL" id="AB164642">
    <property type="protein sequence ID" value="BAD20752.1"/>
    <property type="molecule type" value="Genomic_DNA"/>
</dbReference>
<evidence type="ECO:0000313" key="1">
    <source>
        <dbReference type="EMBL" id="BAD20752.1"/>
    </source>
</evidence>